<evidence type="ECO:0000259" key="7">
    <source>
        <dbReference type="PROSITE" id="PS50885"/>
    </source>
</evidence>
<proteinExistence type="inferred from homology"/>
<dbReference type="PANTHER" id="PTHR32089">
    <property type="entry name" value="METHYL-ACCEPTING CHEMOTAXIS PROTEIN MCPB"/>
    <property type="match status" value="1"/>
</dbReference>
<dbReference type="PRINTS" id="PR00260">
    <property type="entry name" value="CHEMTRNSDUCR"/>
</dbReference>
<dbReference type="Gene3D" id="1.10.287.950">
    <property type="entry name" value="Methyl-accepting chemotaxis protein"/>
    <property type="match status" value="1"/>
</dbReference>
<gene>
    <name evidence="8" type="ORF">H9J30_00555</name>
</gene>
<organism evidence="8 9">
    <name type="scientific">Shewanella cutis</name>
    <dbReference type="NCBI Taxonomy" id="2766780"/>
    <lineage>
        <taxon>Bacteria</taxon>
        <taxon>Pseudomonadati</taxon>
        <taxon>Pseudomonadota</taxon>
        <taxon>Gammaproteobacteria</taxon>
        <taxon>Alteromonadales</taxon>
        <taxon>Shewanellaceae</taxon>
        <taxon>Shewanella</taxon>
    </lineage>
</organism>
<comment type="caution">
    <text evidence="8">The sequence shown here is derived from an EMBL/GenBank/DDBJ whole genome shotgun (WGS) entry which is preliminary data.</text>
</comment>
<keyword evidence="5" id="KW-0472">Membrane</keyword>
<keyword evidence="2 4" id="KW-0807">Transducer</keyword>
<dbReference type="InterPro" id="IPR003660">
    <property type="entry name" value="HAMP_dom"/>
</dbReference>
<dbReference type="EMBL" id="JACSDI010000001">
    <property type="protein sequence ID" value="MCG9962432.1"/>
    <property type="molecule type" value="Genomic_DNA"/>
</dbReference>
<dbReference type="RefSeq" id="WP_240129236.1">
    <property type="nucleotide sequence ID" value="NZ_JACSDI010000001.1"/>
</dbReference>
<evidence type="ECO:0000256" key="2">
    <source>
        <dbReference type="ARBA" id="ARBA00023224"/>
    </source>
</evidence>
<evidence type="ECO:0000256" key="1">
    <source>
        <dbReference type="ARBA" id="ARBA00004370"/>
    </source>
</evidence>
<dbReference type="Pfam" id="PF00015">
    <property type="entry name" value="MCPsignal"/>
    <property type="match status" value="1"/>
</dbReference>
<protein>
    <submittedName>
        <fullName evidence="8">Methyl-accepting chemotaxis protein</fullName>
    </submittedName>
</protein>
<evidence type="ECO:0000256" key="4">
    <source>
        <dbReference type="PROSITE-ProRule" id="PRU00284"/>
    </source>
</evidence>
<evidence type="ECO:0000256" key="5">
    <source>
        <dbReference type="SAM" id="Phobius"/>
    </source>
</evidence>
<dbReference type="InterPro" id="IPR004089">
    <property type="entry name" value="MCPsignal_dom"/>
</dbReference>
<dbReference type="SMART" id="SM00283">
    <property type="entry name" value="MA"/>
    <property type="match status" value="1"/>
</dbReference>
<evidence type="ECO:0000256" key="3">
    <source>
        <dbReference type="ARBA" id="ARBA00029447"/>
    </source>
</evidence>
<dbReference type="Proteomes" id="UP000829384">
    <property type="component" value="Unassembled WGS sequence"/>
</dbReference>
<comment type="similarity">
    <text evidence="3">Belongs to the methyl-accepting chemotaxis (MCP) protein family.</text>
</comment>
<dbReference type="InterPro" id="IPR004090">
    <property type="entry name" value="Chemotax_Me-accpt_rcpt"/>
</dbReference>
<feature type="domain" description="HAMP" evidence="7">
    <location>
        <begin position="154"/>
        <end position="206"/>
    </location>
</feature>
<dbReference type="PROSITE" id="PS50111">
    <property type="entry name" value="CHEMOTAXIS_TRANSDUC_2"/>
    <property type="match status" value="1"/>
</dbReference>
<accession>A0ABS9QQE0</accession>
<keyword evidence="9" id="KW-1185">Reference proteome</keyword>
<evidence type="ECO:0000313" key="8">
    <source>
        <dbReference type="EMBL" id="MCG9962432.1"/>
    </source>
</evidence>
<feature type="transmembrane region" description="Helical" evidence="5">
    <location>
        <begin position="22"/>
        <end position="41"/>
    </location>
</feature>
<keyword evidence="5" id="KW-0812">Transmembrane</keyword>
<dbReference type="PROSITE" id="PS50885">
    <property type="entry name" value="HAMP"/>
    <property type="match status" value="1"/>
</dbReference>
<feature type="domain" description="Methyl-accepting transducer" evidence="6">
    <location>
        <begin position="211"/>
        <end position="447"/>
    </location>
</feature>
<reference evidence="8 9" key="1">
    <citation type="submission" date="2020-08" db="EMBL/GenBank/DDBJ databases">
        <title>Whole genome sequence of Shewanella sp strain PS-2.</title>
        <authorList>
            <person name="Das S.K."/>
        </authorList>
    </citation>
    <scope>NUCLEOTIDE SEQUENCE [LARGE SCALE GENOMIC DNA]</scope>
    <source>
        <strain evidence="8 9">PS-2</strain>
    </source>
</reference>
<sequence length="484" mass="52023">MKQIQFRTIDAILIKFSLNGKFWIVCSMVALITATIALINYQHAHRNLESASLARVQATVDAFAQVANAQKLQGDALSQFARDNGLSVVPRQTEAQRQRDNVTTSASVASGSALALSQNVSEWETDARSDANLMFWLALIGLLPLFQLSYWISTSLGGGLWDMYMAIKRLADGDLSFRLNFFGTDDFSLIAREIDRCADNMSEMVSAIRNNAQTLSLAADEFNQQAKISGELIGAQHQFLDSVAVAMAQMTSAIEEVSVNASNTSLQTKDNATQMNASQGRISHTVDSIGLLSTKIGAAFSSVEQLSKDAAAIDAVVTTINSISGQTNLLALNAAIEAARAGEQGRGFAVVADEVRTLAGRTQQATVEIQAMIEGLQSGTRQLSNITTEIVDRADEGRSAIIAVGDDVEGMAQSVNAVFDMSSQIAASAEEQSVAARDIAGQLNEIRHQSDTIKQTAQRSVTLAHDLQHASVELEGILKQYRTS</sequence>
<evidence type="ECO:0000313" key="9">
    <source>
        <dbReference type="Proteomes" id="UP000829384"/>
    </source>
</evidence>
<feature type="transmembrane region" description="Helical" evidence="5">
    <location>
        <begin position="133"/>
        <end position="152"/>
    </location>
</feature>
<evidence type="ECO:0000259" key="6">
    <source>
        <dbReference type="PROSITE" id="PS50111"/>
    </source>
</evidence>
<dbReference type="SUPFAM" id="SSF58104">
    <property type="entry name" value="Methyl-accepting chemotaxis protein (MCP) signaling domain"/>
    <property type="match status" value="1"/>
</dbReference>
<dbReference type="PANTHER" id="PTHR32089:SF65">
    <property type="entry name" value="CHEMOTAXIS SIGNAL TRANSDUCTION SYSTEM METHYL ACCEPTING SENSORY TRANSDUCER"/>
    <property type="match status" value="1"/>
</dbReference>
<keyword evidence="5" id="KW-1133">Transmembrane helix</keyword>
<name>A0ABS9QQE0_9GAMM</name>
<comment type="subcellular location">
    <subcellularLocation>
        <location evidence="1">Membrane</location>
    </subcellularLocation>
</comment>